<dbReference type="InterPro" id="IPR006311">
    <property type="entry name" value="TAT_signal"/>
</dbReference>
<keyword evidence="2" id="KW-1185">Reference proteome</keyword>
<sequence>MSQINPLTRRAALRRLGDGFGGLALATMLSEAAASSRQTTRTPNSLPKAKAVIQLYMHGGPSHVDLLDPKPMLNKFHDTPPPGEVADDEKRTKNLMGSPFQFKKCGSSGLEFSEIQPWVSQHADEIAVVRSMFTEHRNHEQAIWMAQTGLTVAGRPTLGSWVTYGLGSENQNLPGFVALPDPKGQSVDGVRNWSSGWLPPQYQGTVFREQGSPVLHLEPSKPRTQALTNGRLRLLKQLNQMHLAERAGALELEARIDTFEMAGRMQLAATDALDLSQETQETQKLYGLDNPTTKSYGTRCLMARRLVERGVRFVSLFMAGQPWDTHSKNNTQTKACCDRTDLPIGGLLTDLKRRGLLDSTLILWGGEFGRTPGAQQSNKQIEFGRDHHPYGFSVWMAGGGIKGGQAYGATDDFGYRAIEKRTQTANLHATILHLLGLDHEILTYHHNGRDERLTDLYDTKILKELIV</sequence>
<dbReference type="EMBL" id="CP037421">
    <property type="protein sequence ID" value="QDT26096.1"/>
    <property type="molecule type" value="Genomic_DNA"/>
</dbReference>
<dbReference type="Gene3D" id="3.40.720.10">
    <property type="entry name" value="Alkaline Phosphatase, subunit A"/>
    <property type="match status" value="1"/>
</dbReference>
<dbReference type="Proteomes" id="UP000315647">
    <property type="component" value="Chromosome"/>
</dbReference>
<name>A0A517Q394_9PLAN</name>
<gene>
    <name evidence="1" type="ORF">Enr10x_13950</name>
</gene>
<dbReference type="RefSeq" id="WP_145448508.1">
    <property type="nucleotide sequence ID" value="NZ_CP037421.1"/>
</dbReference>
<dbReference type="PANTHER" id="PTHR43737:SF1">
    <property type="entry name" value="DUF1501 DOMAIN-CONTAINING PROTEIN"/>
    <property type="match status" value="1"/>
</dbReference>
<dbReference type="InterPro" id="IPR017850">
    <property type="entry name" value="Alkaline_phosphatase_core_sf"/>
</dbReference>
<dbReference type="AlphaFoldDB" id="A0A517Q394"/>
<dbReference type="SUPFAM" id="SSF53649">
    <property type="entry name" value="Alkaline phosphatase-like"/>
    <property type="match status" value="1"/>
</dbReference>
<reference evidence="1 2" key="1">
    <citation type="submission" date="2019-03" db="EMBL/GenBank/DDBJ databases">
        <title>Deep-cultivation of Planctomycetes and their phenomic and genomic characterization uncovers novel biology.</title>
        <authorList>
            <person name="Wiegand S."/>
            <person name="Jogler M."/>
            <person name="Boedeker C."/>
            <person name="Pinto D."/>
            <person name="Vollmers J."/>
            <person name="Rivas-Marin E."/>
            <person name="Kohn T."/>
            <person name="Peeters S.H."/>
            <person name="Heuer A."/>
            <person name="Rast P."/>
            <person name="Oberbeckmann S."/>
            <person name="Bunk B."/>
            <person name="Jeske O."/>
            <person name="Meyerdierks A."/>
            <person name="Storesund J.E."/>
            <person name="Kallscheuer N."/>
            <person name="Luecker S."/>
            <person name="Lage O.M."/>
            <person name="Pohl T."/>
            <person name="Merkel B.J."/>
            <person name="Hornburger P."/>
            <person name="Mueller R.-W."/>
            <person name="Bruemmer F."/>
            <person name="Labrenz M."/>
            <person name="Spormann A.M."/>
            <person name="Op den Camp H."/>
            <person name="Overmann J."/>
            <person name="Amann R."/>
            <person name="Jetten M.S.M."/>
            <person name="Mascher T."/>
            <person name="Medema M.H."/>
            <person name="Devos D.P."/>
            <person name="Kaster A.-K."/>
            <person name="Ovreas L."/>
            <person name="Rohde M."/>
            <person name="Galperin M.Y."/>
            <person name="Jogler C."/>
        </authorList>
    </citation>
    <scope>NUCLEOTIDE SEQUENCE [LARGE SCALE GENOMIC DNA]</scope>
    <source>
        <strain evidence="1 2">Enr10</strain>
    </source>
</reference>
<dbReference type="PROSITE" id="PS51318">
    <property type="entry name" value="TAT"/>
    <property type="match status" value="1"/>
</dbReference>
<organism evidence="1 2">
    <name type="scientific">Gimesia panareensis</name>
    <dbReference type="NCBI Taxonomy" id="2527978"/>
    <lineage>
        <taxon>Bacteria</taxon>
        <taxon>Pseudomonadati</taxon>
        <taxon>Planctomycetota</taxon>
        <taxon>Planctomycetia</taxon>
        <taxon>Planctomycetales</taxon>
        <taxon>Planctomycetaceae</taxon>
        <taxon>Gimesia</taxon>
    </lineage>
</organism>
<evidence type="ECO:0000313" key="2">
    <source>
        <dbReference type="Proteomes" id="UP000315647"/>
    </source>
</evidence>
<protein>
    <recommendedName>
        <fullName evidence="3">Sulfatase</fullName>
    </recommendedName>
</protein>
<dbReference type="Pfam" id="PF07394">
    <property type="entry name" value="DUF1501"/>
    <property type="match status" value="1"/>
</dbReference>
<dbReference type="InterPro" id="IPR010869">
    <property type="entry name" value="DUF1501"/>
</dbReference>
<proteinExistence type="predicted"/>
<evidence type="ECO:0008006" key="3">
    <source>
        <dbReference type="Google" id="ProtNLM"/>
    </source>
</evidence>
<dbReference type="PANTHER" id="PTHR43737">
    <property type="entry name" value="BLL7424 PROTEIN"/>
    <property type="match status" value="1"/>
</dbReference>
<evidence type="ECO:0000313" key="1">
    <source>
        <dbReference type="EMBL" id="QDT26096.1"/>
    </source>
</evidence>
<accession>A0A517Q394</accession>